<dbReference type="Proteomes" id="UP000540519">
    <property type="component" value="Unassembled WGS sequence"/>
</dbReference>
<accession>A0A7X3D186</accession>
<protein>
    <submittedName>
        <fullName evidence="2">Glutaminyl-peptide cyclotransferase</fullName>
    </submittedName>
</protein>
<keyword evidence="1" id="KW-0732">Signal</keyword>
<organism evidence="2 3">
    <name type="scientific">Zobellia amurskyensis</name>
    <dbReference type="NCBI Taxonomy" id="248905"/>
    <lineage>
        <taxon>Bacteria</taxon>
        <taxon>Pseudomonadati</taxon>
        <taxon>Bacteroidota</taxon>
        <taxon>Flavobacteriia</taxon>
        <taxon>Flavobacteriales</taxon>
        <taxon>Flavobacteriaceae</taxon>
        <taxon>Zobellia</taxon>
    </lineage>
</organism>
<dbReference type="OrthoDB" id="9783700at2"/>
<dbReference type="AlphaFoldDB" id="A0A7X3D186"/>
<dbReference type="PROSITE" id="PS51257">
    <property type="entry name" value="PROKAR_LIPOPROTEIN"/>
    <property type="match status" value="1"/>
</dbReference>
<evidence type="ECO:0000313" key="3">
    <source>
        <dbReference type="Proteomes" id="UP000540519"/>
    </source>
</evidence>
<dbReference type="SUPFAM" id="SSF50969">
    <property type="entry name" value="YVTN repeat-like/Quinoprotein amine dehydrogenase"/>
    <property type="match status" value="1"/>
</dbReference>
<dbReference type="InterPro" id="IPR007788">
    <property type="entry name" value="QCT"/>
</dbReference>
<dbReference type="RefSeq" id="WP_155599179.1">
    <property type="nucleotide sequence ID" value="NZ_RCNR01000007.1"/>
</dbReference>
<dbReference type="Gene3D" id="2.130.10.10">
    <property type="entry name" value="YVTN repeat-like/Quinoprotein amine dehydrogenase"/>
    <property type="match status" value="1"/>
</dbReference>
<dbReference type="PANTHER" id="PTHR31270">
    <property type="entry name" value="GLUTAMINYL-PEPTIDE CYCLOTRANSFERASE"/>
    <property type="match status" value="1"/>
</dbReference>
<proteinExistence type="predicted"/>
<dbReference type="PANTHER" id="PTHR31270:SF1">
    <property type="entry name" value="GLUTAMINYL-PEPTIDE CYCLOTRANSFERASE"/>
    <property type="match status" value="1"/>
</dbReference>
<dbReference type="EMBL" id="RCNR01000007">
    <property type="protein sequence ID" value="MUH35268.1"/>
    <property type="molecule type" value="Genomic_DNA"/>
</dbReference>
<reference evidence="2 3" key="1">
    <citation type="journal article" date="2019" name="Mar. Drugs">
        <title>Comparative Genomics and CAZyme Genome Repertoires of Marine Zobellia amurskyensis KMM 3526(T) and Zobellia laminariae KMM 3676(T).</title>
        <authorList>
            <person name="Chernysheva N."/>
            <person name="Bystritskaya E."/>
            <person name="Stenkova A."/>
            <person name="Golovkin I."/>
            <person name="Nedashkovskaya O."/>
            <person name="Isaeva M."/>
        </authorList>
    </citation>
    <scope>NUCLEOTIDE SEQUENCE [LARGE SCALE GENOMIC DNA]</scope>
    <source>
        <strain evidence="2 3">KMM 3526</strain>
    </source>
</reference>
<gene>
    <name evidence="2" type="ORF">D9O36_05405</name>
</gene>
<keyword evidence="2" id="KW-0808">Transferase</keyword>
<dbReference type="Pfam" id="PF05096">
    <property type="entry name" value="Glu_cyclase_2"/>
    <property type="match status" value="1"/>
</dbReference>
<comment type="caution">
    <text evidence="2">The sequence shown here is derived from an EMBL/GenBank/DDBJ whole genome shotgun (WGS) entry which is preliminary data.</text>
</comment>
<evidence type="ECO:0000313" key="2">
    <source>
        <dbReference type="EMBL" id="MUH35268.1"/>
    </source>
</evidence>
<name>A0A7X3D186_9FLAO</name>
<feature type="signal peptide" evidence="1">
    <location>
        <begin position="1"/>
        <end position="20"/>
    </location>
</feature>
<dbReference type="GO" id="GO:0016603">
    <property type="term" value="F:glutaminyl-peptide cyclotransferase activity"/>
    <property type="evidence" value="ECO:0007669"/>
    <property type="project" value="InterPro"/>
</dbReference>
<dbReference type="InterPro" id="IPR011044">
    <property type="entry name" value="Quino_amine_DH_bsu"/>
</dbReference>
<evidence type="ECO:0000256" key="1">
    <source>
        <dbReference type="SAM" id="SignalP"/>
    </source>
</evidence>
<keyword evidence="3" id="KW-1185">Reference proteome</keyword>
<sequence length="350" mass="39556">MTTLKFFPLCLFLMLFMACGGDNSPSSLFEIQLEGNSKSFQQNQNVAVSLKNKKDKTIESVTYSIDGEELTVNDGKIALNMPHLGDKVLKATVAYEDTSVEVTKHLKLLAPNAPEIYTYEIIKEYPHDNKAYTQGLEFYNDTLYESTGKKGRSSLRKVDFKSGKVLQQVDLDQTYFGEGITILNNKIYMLTWRSGVGFIYDLKTLDKIDNFQFGESKEGWGLTNDGKKLFKSDGTEKIWFLNPETLVEEGHIETVTNKSINDSANELEYVDGKIYANVYQKPSVMIIDANSGAIEGVINFGGLSSKVTHHDTWSDTDNVLNGIAYHPERQTFFVTGKEWDKMFEVKIQKK</sequence>
<feature type="chain" id="PRO_5030811329" evidence="1">
    <location>
        <begin position="21"/>
        <end position="350"/>
    </location>
</feature>
<dbReference type="InterPro" id="IPR015943">
    <property type="entry name" value="WD40/YVTN_repeat-like_dom_sf"/>
</dbReference>